<sequence length="125" mass="13751">MIEILTAFIDEENCIGCGKCIRVCPTDAIVGAKHFLHTIVPKLCTSCEECINACPTDCISLKTPCAPMSEERESTLKAQKQQRILAAKNQPTVIQVPQQEAPDQRKQQIADAIARVKARKSGMLK</sequence>
<keyword evidence="1" id="KW-0004">4Fe-4S</keyword>
<dbReference type="PROSITE" id="PS51379">
    <property type="entry name" value="4FE4S_FER_2"/>
    <property type="match status" value="2"/>
</dbReference>
<dbReference type="PRINTS" id="PR00352">
    <property type="entry name" value="3FE4SFRDOXIN"/>
</dbReference>
<dbReference type="GO" id="GO:0051539">
    <property type="term" value="F:4 iron, 4 sulfur cluster binding"/>
    <property type="evidence" value="ECO:0007669"/>
    <property type="project" value="UniProtKB-KW"/>
</dbReference>
<organism evidence="7 8">
    <name type="scientific">Orbus hercynius</name>
    <dbReference type="NCBI Taxonomy" id="593135"/>
    <lineage>
        <taxon>Bacteria</taxon>
        <taxon>Pseudomonadati</taxon>
        <taxon>Pseudomonadota</taxon>
        <taxon>Gammaproteobacteria</taxon>
        <taxon>Orbales</taxon>
        <taxon>Orbaceae</taxon>
        <taxon>Orbus</taxon>
    </lineage>
</organism>
<keyword evidence="5" id="KW-0813">Transport</keyword>
<name>A0A495REM9_9GAMM</name>
<evidence type="ECO:0000313" key="7">
    <source>
        <dbReference type="EMBL" id="RKS85770.1"/>
    </source>
</evidence>
<dbReference type="RefSeq" id="WP_121144867.1">
    <property type="nucleotide sequence ID" value="NZ_RBWY01000002.1"/>
</dbReference>
<evidence type="ECO:0000256" key="3">
    <source>
        <dbReference type="ARBA" id="ARBA00023004"/>
    </source>
</evidence>
<dbReference type="PROSITE" id="PS00198">
    <property type="entry name" value="4FE4S_FER_1"/>
    <property type="match status" value="2"/>
</dbReference>
<dbReference type="GO" id="GO:0009055">
    <property type="term" value="F:electron transfer activity"/>
    <property type="evidence" value="ECO:0007669"/>
    <property type="project" value="UniProtKB-UniRule"/>
</dbReference>
<evidence type="ECO:0000256" key="2">
    <source>
        <dbReference type="ARBA" id="ARBA00022723"/>
    </source>
</evidence>
<dbReference type="OrthoDB" id="9789936at2"/>
<feature type="domain" description="4Fe-4S ferredoxin-type" evidence="6">
    <location>
        <begin position="35"/>
        <end position="64"/>
    </location>
</feature>
<dbReference type="Gene3D" id="3.30.70.20">
    <property type="match status" value="1"/>
</dbReference>
<dbReference type="Pfam" id="PF14697">
    <property type="entry name" value="Fer4_21"/>
    <property type="match status" value="1"/>
</dbReference>
<protein>
    <recommendedName>
        <fullName evidence="5">Ferredoxin</fullName>
    </recommendedName>
</protein>
<dbReference type="Proteomes" id="UP000278542">
    <property type="component" value="Unassembled WGS sequence"/>
</dbReference>
<gene>
    <name evidence="7" type="ORF">DES39_1183</name>
</gene>
<evidence type="ECO:0000256" key="1">
    <source>
        <dbReference type="ARBA" id="ARBA00022485"/>
    </source>
</evidence>
<dbReference type="InterPro" id="IPR017896">
    <property type="entry name" value="4Fe4S_Fe-S-bd"/>
</dbReference>
<keyword evidence="4 5" id="KW-0411">Iron-sulfur</keyword>
<dbReference type="InterPro" id="IPR050157">
    <property type="entry name" value="PSI_iron-sulfur_center"/>
</dbReference>
<dbReference type="InterPro" id="IPR010207">
    <property type="entry name" value="Elect_transpt_cplx_RnfB/RsxB"/>
</dbReference>
<dbReference type="GO" id="GO:0005506">
    <property type="term" value="F:iron ion binding"/>
    <property type="evidence" value="ECO:0007669"/>
    <property type="project" value="UniProtKB-UniRule"/>
</dbReference>
<keyword evidence="5" id="KW-0249">Electron transport</keyword>
<keyword evidence="8" id="KW-1185">Reference proteome</keyword>
<dbReference type="PANTHER" id="PTHR24960">
    <property type="entry name" value="PHOTOSYSTEM I IRON-SULFUR CENTER-RELATED"/>
    <property type="match status" value="1"/>
</dbReference>
<reference evidence="7 8" key="1">
    <citation type="submission" date="2018-10" db="EMBL/GenBank/DDBJ databases">
        <title>Genomic Encyclopedia of Type Strains, Phase IV (KMG-IV): sequencing the most valuable type-strain genomes for metagenomic binning, comparative biology and taxonomic classification.</title>
        <authorList>
            <person name="Goeker M."/>
        </authorList>
    </citation>
    <scope>NUCLEOTIDE SEQUENCE [LARGE SCALE GENOMIC DNA]</scope>
    <source>
        <strain evidence="7 8">DSM 22228</strain>
    </source>
</reference>
<comment type="caution">
    <text evidence="7">The sequence shown here is derived from an EMBL/GenBank/DDBJ whole genome shotgun (WGS) entry which is preliminary data.</text>
</comment>
<dbReference type="InterPro" id="IPR017900">
    <property type="entry name" value="4Fe4S_Fe_S_CS"/>
</dbReference>
<dbReference type="NCBIfam" id="TIGR01944">
    <property type="entry name" value="rnfB"/>
    <property type="match status" value="1"/>
</dbReference>
<comment type="function">
    <text evidence="5">Ferredoxins are iron-sulfur proteins that transfer electrons in a wide variety of metabolic reactions.</text>
</comment>
<keyword evidence="2 5" id="KW-0479">Metal-binding</keyword>
<evidence type="ECO:0000256" key="5">
    <source>
        <dbReference type="RuleBase" id="RU368020"/>
    </source>
</evidence>
<dbReference type="AlphaFoldDB" id="A0A495REM9"/>
<accession>A0A495REM9</accession>
<evidence type="ECO:0000313" key="8">
    <source>
        <dbReference type="Proteomes" id="UP000278542"/>
    </source>
</evidence>
<evidence type="ECO:0000259" key="6">
    <source>
        <dbReference type="PROSITE" id="PS51379"/>
    </source>
</evidence>
<dbReference type="SUPFAM" id="SSF54862">
    <property type="entry name" value="4Fe-4S ferredoxins"/>
    <property type="match status" value="1"/>
</dbReference>
<dbReference type="InterPro" id="IPR001080">
    <property type="entry name" value="3Fe4S_ferredoxin"/>
</dbReference>
<feature type="domain" description="4Fe-4S ferredoxin-type" evidence="6">
    <location>
        <begin position="5"/>
        <end position="34"/>
    </location>
</feature>
<evidence type="ECO:0000256" key="4">
    <source>
        <dbReference type="ARBA" id="ARBA00023014"/>
    </source>
</evidence>
<keyword evidence="3 5" id="KW-0408">Iron</keyword>
<proteinExistence type="predicted"/>
<dbReference type="EMBL" id="RBWY01000002">
    <property type="protein sequence ID" value="RKS85770.1"/>
    <property type="molecule type" value="Genomic_DNA"/>
</dbReference>
<dbReference type="PANTHER" id="PTHR24960:SF79">
    <property type="entry name" value="PHOTOSYSTEM I IRON-SULFUR CENTER"/>
    <property type="match status" value="1"/>
</dbReference>